<dbReference type="Proteomes" id="UP000555728">
    <property type="component" value="Unassembled WGS sequence"/>
</dbReference>
<proteinExistence type="predicted"/>
<organism evidence="2 3">
    <name type="scientific">Roseospira goensis</name>
    <dbReference type="NCBI Taxonomy" id="391922"/>
    <lineage>
        <taxon>Bacteria</taxon>
        <taxon>Pseudomonadati</taxon>
        <taxon>Pseudomonadota</taxon>
        <taxon>Alphaproteobacteria</taxon>
        <taxon>Rhodospirillales</taxon>
        <taxon>Rhodospirillaceae</taxon>
        <taxon>Roseospira</taxon>
    </lineage>
</organism>
<accession>A0A7W6WLY3</accession>
<evidence type="ECO:0000313" key="3">
    <source>
        <dbReference type="Proteomes" id="UP000555728"/>
    </source>
</evidence>
<protein>
    <submittedName>
        <fullName evidence="2">Uncharacterized protein</fullName>
    </submittedName>
</protein>
<dbReference type="AlphaFoldDB" id="A0A7W6WLY3"/>
<gene>
    <name evidence="2" type="ORF">GGD88_003624</name>
</gene>
<dbReference type="EMBL" id="JACIGI010000058">
    <property type="protein sequence ID" value="MBB4287866.1"/>
    <property type="molecule type" value="Genomic_DNA"/>
</dbReference>
<evidence type="ECO:0000256" key="1">
    <source>
        <dbReference type="SAM" id="Phobius"/>
    </source>
</evidence>
<keyword evidence="1" id="KW-0812">Transmembrane</keyword>
<keyword evidence="3" id="KW-1185">Reference proteome</keyword>
<feature type="transmembrane region" description="Helical" evidence="1">
    <location>
        <begin position="57"/>
        <end position="76"/>
    </location>
</feature>
<keyword evidence="1" id="KW-1133">Transmembrane helix</keyword>
<evidence type="ECO:0000313" key="2">
    <source>
        <dbReference type="EMBL" id="MBB4287866.1"/>
    </source>
</evidence>
<reference evidence="2 3" key="1">
    <citation type="submission" date="2020-08" db="EMBL/GenBank/DDBJ databases">
        <title>Genome sequencing of Purple Non-Sulfur Bacteria from various extreme environments.</title>
        <authorList>
            <person name="Mayer M."/>
        </authorList>
    </citation>
    <scope>NUCLEOTIDE SEQUENCE [LARGE SCALE GENOMIC DNA]</scope>
    <source>
        <strain evidence="2 3">JA135</strain>
    </source>
</reference>
<sequence length="77" mass="8331">MTDGTPVGIATRPNHDLAASALARESARIEAHLRAFARRRAEDLTRPYRRRARAKRVARYALAVLSGAVMGAVAAGF</sequence>
<keyword evidence="1" id="KW-0472">Membrane</keyword>
<comment type="caution">
    <text evidence="2">The sequence shown here is derived from an EMBL/GenBank/DDBJ whole genome shotgun (WGS) entry which is preliminary data.</text>
</comment>
<dbReference type="RefSeq" id="WP_184438029.1">
    <property type="nucleotide sequence ID" value="NZ_JACIGI010000058.1"/>
</dbReference>
<name>A0A7W6WLY3_9PROT</name>